<protein>
    <recommendedName>
        <fullName evidence="2">AMP nucleosidase</fullName>
    </recommendedName>
</protein>
<name>A0A3B0R316_9ZZZZ</name>
<reference evidence="1" key="1">
    <citation type="submission" date="2018-06" db="EMBL/GenBank/DDBJ databases">
        <authorList>
            <person name="Zhirakovskaya E."/>
        </authorList>
    </citation>
    <scope>NUCLEOTIDE SEQUENCE</scope>
</reference>
<dbReference type="EMBL" id="UOEE01000015">
    <property type="protein sequence ID" value="VAV86862.1"/>
    <property type="molecule type" value="Genomic_DNA"/>
</dbReference>
<sequence>MKDLPERVTILAKSFTEAAMEYHRSNMAGRGYRMEGRIAPQVFQIVDGVQPAQDLFDGKPYFAVTFVRKETQ</sequence>
<evidence type="ECO:0000313" key="1">
    <source>
        <dbReference type="EMBL" id="VAV86862.1"/>
    </source>
</evidence>
<accession>A0A3B0R316</accession>
<organism evidence="1">
    <name type="scientific">hydrothermal vent metagenome</name>
    <dbReference type="NCBI Taxonomy" id="652676"/>
    <lineage>
        <taxon>unclassified sequences</taxon>
        <taxon>metagenomes</taxon>
        <taxon>ecological metagenomes</taxon>
    </lineage>
</organism>
<proteinExistence type="predicted"/>
<gene>
    <name evidence="1" type="ORF">MNBD_ALPHA06-904</name>
</gene>
<dbReference type="AlphaFoldDB" id="A0A3B0R316"/>
<evidence type="ECO:0008006" key="2">
    <source>
        <dbReference type="Google" id="ProtNLM"/>
    </source>
</evidence>